<sequence length="157" mass="17690">MLSYRVPREPSTPRIAVWRKLRSLGVAQVGEGLVALPEDARTREQLEWVAAEVDAASGSAIVWRAEMLSRRDEDQVIAQLQQARAVEYRALTAEAEDLTRAWLDTDQARASNRLRRELRRIRRRDYFPPPEQEAARRAVEALTGRSGQPAATTGGRA</sequence>
<keyword evidence="4" id="KW-1185">Reference proteome</keyword>
<feature type="region of interest" description="Disordered" evidence="1">
    <location>
        <begin position="125"/>
        <end position="157"/>
    </location>
</feature>
<evidence type="ECO:0000259" key="2">
    <source>
        <dbReference type="Pfam" id="PF20229"/>
    </source>
</evidence>
<dbReference type="Pfam" id="PF20229">
    <property type="entry name" value="ChrB_N"/>
    <property type="match status" value="1"/>
</dbReference>
<name>A0ABP7E5U5_9ACTN</name>
<proteinExistence type="predicted"/>
<reference evidence="4" key="1">
    <citation type="journal article" date="2019" name="Int. J. Syst. Evol. Microbiol.">
        <title>The Global Catalogue of Microorganisms (GCM) 10K type strain sequencing project: providing services to taxonomists for standard genome sequencing and annotation.</title>
        <authorList>
            <consortium name="The Broad Institute Genomics Platform"/>
            <consortium name="The Broad Institute Genome Sequencing Center for Infectious Disease"/>
            <person name="Wu L."/>
            <person name="Ma J."/>
        </authorList>
    </citation>
    <scope>NUCLEOTIDE SEQUENCE [LARGE SCALE GENOMIC DNA]</scope>
    <source>
        <strain evidence="4">JCM 16548</strain>
    </source>
</reference>
<comment type="caution">
    <text evidence="3">The sequence shown here is derived from an EMBL/GenBank/DDBJ whole genome shotgun (WGS) entry which is preliminary data.</text>
</comment>
<organism evidence="3 4">
    <name type="scientific">Microlunatus aurantiacus</name>
    <dbReference type="NCBI Taxonomy" id="446786"/>
    <lineage>
        <taxon>Bacteria</taxon>
        <taxon>Bacillati</taxon>
        <taxon>Actinomycetota</taxon>
        <taxon>Actinomycetes</taxon>
        <taxon>Propionibacteriales</taxon>
        <taxon>Propionibacteriaceae</taxon>
        <taxon>Microlunatus</taxon>
    </lineage>
</organism>
<accession>A0ABP7E5U5</accession>
<dbReference type="Proteomes" id="UP001500051">
    <property type="component" value="Unassembled WGS sequence"/>
</dbReference>
<evidence type="ECO:0000313" key="4">
    <source>
        <dbReference type="Proteomes" id="UP001500051"/>
    </source>
</evidence>
<feature type="domain" description="ChrB N-terminal" evidence="2">
    <location>
        <begin position="14"/>
        <end position="143"/>
    </location>
</feature>
<gene>
    <name evidence="3" type="ORF">GCM10022204_35880</name>
</gene>
<protein>
    <recommendedName>
        <fullName evidence="2">ChrB N-terminal domain-containing protein</fullName>
    </recommendedName>
</protein>
<dbReference type="InterPro" id="IPR046858">
    <property type="entry name" value="ChrB_N"/>
</dbReference>
<evidence type="ECO:0000313" key="3">
    <source>
        <dbReference type="EMBL" id="GAA3713580.1"/>
    </source>
</evidence>
<dbReference type="EMBL" id="BAAAYX010000014">
    <property type="protein sequence ID" value="GAA3713580.1"/>
    <property type="molecule type" value="Genomic_DNA"/>
</dbReference>
<evidence type="ECO:0000256" key="1">
    <source>
        <dbReference type="SAM" id="MobiDB-lite"/>
    </source>
</evidence>